<evidence type="ECO:0000259" key="6">
    <source>
        <dbReference type="Pfam" id="PF00464"/>
    </source>
</evidence>
<dbReference type="GO" id="GO:0030170">
    <property type="term" value="F:pyridoxal phosphate binding"/>
    <property type="evidence" value="ECO:0007669"/>
    <property type="project" value="UniProtKB-UniRule"/>
</dbReference>
<dbReference type="Proteomes" id="UP000550729">
    <property type="component" value="Unassembled WGS sequence"/>
</dbReference>
<dbReference type="GO" id="GO:0004372">
    <property type="term" value="F:glycine hydroxymethyltransferase activity"/>
    <property type="evidence" value="ECO:0007669"/>
    <property type="project" value="UniProtKB-EC"/>
</dbReference>
<sequence length="414" mass="43230">MSETVGPQDFSATALRTADPRIADLIGRETTRRRTTLQLVASESIASPAVRAALGSDLGDKYAEGYPGARYHGGCDVVDEVEELAVERARDLFGADYANVQPISGSVAGHAVYAAFAQPGDPVLALRLMHGGHQTHGSRANISGRWFSPIAYGLRRDDERIDYDHLRETALVHRPGIIVAGSSSYSRHIDWAALRSIADDVEAVLWCDAANLAGLVAGGAAPSPVPYADVVTVSTQKVFWGPRGGAILARAEHAAVLQKAVYPFLQGGPAMNSIAAKAITFAEASTPEFAGYAQDAVDNAQDLSVALAERGFRTVSGGTDTHLALIDVTSSGLTGRAAAAALAEAGIVVDKAVLPFDTASVADGSAIRVGLAVLTAQGFGTEDMTQIGDWIATALHDASARAEVREQIGQRCGS</sequence>
<evidence type="ECO:0000256" key="4">
    <source>
        <dbReference type="HAMAP-Rule" id="MF_00051"/>
    </source>
</evidence>
<comment type="catalytic activity">
    <reaction evidence="4">
        <text>(6R)-5,10-methylene-5,6,7,8-tetrahydrofolate + glycine + H2O = (6S)-5,6,7,8-tetrahydrofolate + L-serine</text>
        <dbReference type="Rhea" id="RHEA:15481"/>
        <dbReference type="ChEBI" id="CHEBI:15377"/>
        <dbReference type="ChEBI" id="CHEBI:15636"/>
        <dbReference type="ChEBI" id="CHEBI:33384"/>
        <dbReference type="ChEBI" id="CHEBI:57305"/>
        <dbReference type="ChEBI" id="CHEBI:57453"/>
        <dbReference type="EC" id="2.1.2.1"/>
    </reaction>
</comment>
<dbReference type="RefSeq" id="WP_170197471.1">
    <property type="nucleotide sequence ID" value="NZ_JABBNB010000046.1"/>
</dbReference>
<dbReference type="Gene3D" id="3.90.1150.10">
    <property type="entry name" value="Aspartate Aminotransferase, domain 1"/>
    <property type="match status" value="1"/>
</dbReference>
<dbReference type="GO" id="GO:0008168">
    <property type="term" value="F:methyltransferase activity"/>
    <property type="evidence" value="ECO:0007669"/>
    <property type="project" value="UniProtKB-KW"/>
</dbReference>
<comment type="caution">
    <text evidence="7">The sequence shown here is derived from an EMBL/GenBank/DDBJ whole genome shotgun (WGS) entry which is preliminary data.</text>
</comment>
<dbReference type="CDD" id="cd00378">
    <property type="entry name" value="SHMT"/>
    <property type="match status" value="1"/>
</dbReference>
<dbReference type="UniPathway" id="UPA00193"/>
<proteinExistence type="inferred from homology"/>
<dbReference type="InterPro" id="IPR015424">
    <property type="entry name" value="PyrdxlP-dep_Trfase"/>
</dbReference>
<keyword evidence="4" id="KW-0554">One-carbon metabolism</keyword>
<feature type="binding site" evidence="4">
    <location>
        <position position="252"/>
    </location>
    <ligand>
        <name>(6S)-5,6,7,8-tetrahydrofolate</name>
        <dbReference type="ChEBI" id="CHEBI:57453"/>
    </ligand>
</feature>
<name>A0A848L7J5_9ACTN</name>
<keyword evidence="3 4" id="KW-0663">Pyridoxal phosphate</keyword>
<evidence type="ECO:0000256" key="5">
    <source>
        <dbReference type="PIRSR" id="PIRSR000412-50"/>
    </source>
</evidence>
<dbReference type="GO" id="GO:0035999">
    <property type="term" value="P:tetrahydrofolate interconversion"/>
    <property type="evidence" value="ECO:0007669"/>
    <property type="project" value="UniProtKB-UniRule"/>
</dbReference>
<dbReference type="EMBL" id="JABBNB010000046">
    <property type="protein sequence ID" value="NMO04965.1"/>
    <property type="molecule type" value="Genomic_DNA"/>
</dbReference>
<dbReference type="PANTHER" id="PTHR11680">
    <property type="entry name" value="SERINE HYDROXYMETHYLTRANSFERASE"/>
    <property type="match status" value="1"/>
</dbReference>
<protein>
    <recommendedName>
        <fullName evidence="4">Probable serine hydroxymethyltransferase</fullName>
        <shortName evidence="4">SHMT</shortName>
        <shortName evidence="4">Serine methylase</shortName>
        <ecNumber evidence="4">2.1.2.1</ecNumber>
    </recommendedName>
</protein>
<dbReference type="NCBIfam" id="NF000586">
    <property type="entry name" value="PRK00011.1"/>
    <property type="match status" value="1"/>
</dbReference>
<keyword evidence="7" id="KW-0489">Methyltransferase</keyword>
<dbReference type="AlphaFoldDB" id="A0A848L7J5"/>
<comment type="subcellular location">
    <subcellularLocation>
        <location evidence="4">Cytoplasm</location>
    </subcellularLocation>
</comment>
<dbReference type="PANTHER" id="PTHR11680:SF35">
    <property type="entry name" value="SERINE HYDROXYMETHYLTRANSFERASE 1"/>
    <property type="match status" value="1"/>
</dbReference>
<evidence type="ECO:0000256" key="2">
    <source>
        <dbReference type="ARBA" id="ARBA00006376"/>
    </source>
</evidence>
<evidence type="ECO:0000256" key="3">
    <source>
        <dbReference type="ARBA" id="ARBA00022898"/>
    </source>
</evidence>
<feature type="modified residue" description="N6-(pyridoxal phosphate)lysine" evidence="4 5">
    <location>
        <position position="237"/>
    </location>
</feature>
<evidence type="ECO:0000313" key="8">
    <source>
        <dbReference type="Proteomes" id="UP000550729"/>
    </source>
</evidence>
<comment type="function">
    <text evidence="4">Catalyzes the reversible interconversion of serine and glycine with tetrahydrofolate (THF) serving as the one-carbon carrier. This reaction serves as the major source of one-carbon groups required for the biosynthesis of purines, thymidylate, methionine, and other important biomolecules.</text>
</comment>
<gene>
    <name evidence="4" type="primary">glyA</name>
    <name evidence="7" type="ORF">HH308_27465</name>
</gene>
<dbReference type="InterPro" id="IPR039429">
    <property type="entry name" value="SHMT-like_dom"/>
</dbReference>
<dbReference type="GO" id="GO:0019264">
    <property type="term" value="P:glycine biosynthetic process from serine"/>
    <property type="evidence" value="ECO:0007669"/>
    <property type="project" value="InterPro"/>
</dbReference>
<dbReference type="PIRSF" id="PIRSF000412">
    <property type="entry name" value="SHMT"/>
    <property type="match status" value="1"/>
</dbReference>
<keyword evidence="4" id="KW-0963">Cytoplasm</keyword>
<keyword evidence="4 7" id="KW-0808">Transferase</keyword>
<dbReference type="HAMAP" id="MF_00051">
    <property type="entry name" value="SHMT"/>
    <property type="match status" value="1"/>
</dbReference>
<comment type="subunit">
    <text evidence="4">Homodimer.</text>
</comment>
<dbReference type="Gene3D" id="3.40.640.10">
    <property type="entry name" value="Type I PLP-dependent aspartate aminotransferase-like (Major domain)"/>
    <property type="match status" value="1"/>
</dbReference>
<accession>A0A848L7J5</accession>
<comment type="pathway">
    <text evidence="4">One-carbon metabolism; tetrahydrofolate interconversion.</text>
</comment>
<dbReference type="InterPro" id="IPR001085">
    <property type="entry name" value="Ser_HO-MeTrfase"/>
</dbReference>
<feature type="binding site" evidence="4">
    <location>
        <position position="128"/>
    </location>
    <ligand>
        <name>(6S)-5,6,7,8-tetrahydrofolate</name>
        <dbReference type="ChEBI" id="CHEBI:57453"/>
    </ligand>
</feature>
<reference evidence="7 8" key="1">
    <citation type="submission" date="2020-04" db="EMBL/GenBank/DDBJ databases">
        <title>Gordonia sp. nov. TBRC 11910.</title>
        <authorList>
            <person name="Suriyachadkun C."/>
        </authorList>
    </citation>
    <scope>NUCLEOTIDE SEQUENCE [LARGE SCALE GENOMIC DNA]</scope>
    <source>
        <strain evidence="7 8">TBRC 11910</strain>
    </source>
</reference>
<dbReference type="InterPro" id="IPR015421">
    <property type="entry name" value="PyrdxlP-dep_Trfase_major"/>
</dbReference>
<organism evidence="7 8">
    <name type="scientific">Gordonia asplenii</name>
    <dbReference type="NCBI Taxonomy" id="2725283"/>
    <lineage>
        <taxon>Bacteria</taxon>
        <taxon>Bacillati</taxon>
        <taxon>Actinomycetota</taxon>
        <taxon>Actinomycetes</taxon>
        <taxon>Mycobacteriales</taxon>
        <taxon>Gordoniaceae</taxon>
        <taxon>Gordonia</taxon>
    </lineage>
</organism>
<dbReference type="InterPro" id="IPR015422">
    <property type="entry name" value="PyrdxlP-dep_Trfase_small"/>
</dbReference>
<dbReference type="EC" id="2.1.2.1" evidence="4"/>
<keyword evidence="8" id="KW-1185">Reference proteome</keyword>
<evidence type="ECO:0000313" key="7">
    <source>
        <dbReference type="EMBL" id="NMO04965.1"/>
    </source>
</evidence>
<evidence type="ECO:0000256" key="1">
    <source>
        <dbReference type="ARBA" id="ARBA00001933"/>
    </source>
</evidence>
<dbReference type="InterPro" id="IPR049943">
    <property type="entry name" value="Ser_HO-MeTrfase-like"/>
</dbReference>
<dbReference type="Pfam" id="PF00464">
    <property type="entry name" value="SHMT"/>
    <property type="match status" value="1"/>
</dbReference>
<dbReference type="GO" id="GO:0032259">
    <property type="term" value="P:methylation"/>
    <property type="evidence" value="ECO:0007669"/>
    <property type="project" value="UniProtKB-KW"/>
</dbReference>
<dbReference type="SUPFAM" id="SSF53383">
    <property type="entry name" value="PLP-dependent transferases"/>
    <property type="match status" value="1"/>
</dbReference>
<comment type="caution">
    <text evidence="4">Lacks conserved residue(s) required for the propagation of feature annotation.</text>
</comment>
<comment type="similarity">
    <text evidence="2 4">Belongs to the SHMT family.</text>
</comment>
<dbReference type="GO" id="GO:0005829">
    <property type="term" value="C:cytosol"/>
    <property type="evidence" value="ECO:0007669"/>
    <property type="project" value="TreeGrafter"/>
</dbReference>
<comment type="cofactor">
    <cofactor evidence="1 4 5">
        <name>pyridoxal 5'-phosphate</name>
        <dbReference type="ChEBI" id="CHEBI:597326"/>
    </cofactor>
</comment>
<feature type="domain" description="Serine hydroxymethyltransferase-like" evidence="6">
    <location>
        <begin position="16"/>
        <end position="391"/>
    </location>
</feature>